<dbReference type="SUPFAM" id="SSF46894">
    <property type="entry name" value="C-terminal effector domain of the bipartite response regulators"/>
    <property type="match status" value="1"/>
</dbReference>
<sequence length="396" mass="44295">MEYISAIEASEKWGVSLRQVQRLLAGHRIPHAKKYGRSWMIPRDAEKPADPRKEKKALGHSLSADVSRVFAATSAILPLPMPGGSPGEVPDAIGEERLRLIYEAELAYLRGDFARTMRCFEKTEGDDAVRLRVCPLAIAAAVSLGDYHAYTGIDVYLKRCIKAYPDGVIAAIAELSLATAAVSVIAPSMAPGWLIDGDLSALPPSARTNALYLRAKYFNCTGRFDAMLATAQAALSLSVSGEGFMTHDIYLRLMCAVACRYLERNEEARRWLLSAMRIALPHGLTTPFSELVTALGGLMEQCLEQEFPDLHDAVIHQWKRTWKNWITFHNQFTKDNITSILSLREYHIAVLVARRVPYAKIAKEYCISVGRLKNIMLEIYEKLYISGREELVKYIM</sequence>
<name>A0A0E3W2Q8_9FIRM</name>
<accession>A0A0E3W2Q8</accession>
<feature type="domain" description="HTH luxR-type" evidence="1">
    <location>
        <begin position="338"/>
        <end position="395"/>
    </location>
</feature>
<dbReference type="InterPro" id="IPR016032">
    <property type="entry name" value="Sig_transdc_resp-reg_C-effctor"/>
</dbReference>
<dbReference type="GO" id="GO:0006355">
    <property type="term" value="P:regulation of DNA-templated transcription"/>
    <property type="evidence" value="ECO:0007669"/>
    <property type="project" value="InterPro"/>
</dbReference>
<dbReference type="InterPro" id="IPR036388">
    <property type="entry name" value="WH-like_DNA-bd_sf"/>
</dbReference>
<organism evidence="2 3">
    <name type="scientific">Syntrophomonas zehnderi OL-4</name>
    <dbReference type="NCBI Taxonomy" id="690567"/>
    <lineage>
        <taxon>Bacteria</taxon>
        <taxon>Bacillati</taxon>
        <taxon>Bacillota</taxon>
        <taxon>Clostridia</taxon>
        <taxon>Eubacteriales</taxon>
        <taxon>Syntrophomonadaceae</taxon>
        <taxon>Syntrophomonas</taxon>
    </lineage>
</organism>
<gene>
    <name evidence="2" type="ORF">610</name>
</gene>
<dbReference type="Gene3D" id="1.10.10.10">
    <property type="entry name" value="Winged helix-like DNA-binding domain superfamily/Winged helix DNA-binding domain"/>
    <property type="match status" value="1"/>
</dbReference>
<evidence type="ECO:0000313" key="2">
    <source>
        <dbReference type="EMBL" id="CFX15027.1"/>
    </source>
</evidence>
<dbReference type="InterPro" id="IPR000792">
    <property type="entry name" value="Tscrpt_reg_LuxR_C"/>
</dbReference>
<dbReference type="EMBL" id="CGIH01000009">
    <property type="protein sequence ID" value="CFX15027.1"/>
    <property type="molecule type" value="Genomic_DNA"/>
</dbReference>
<dbReference type="SMART" id="SM00421">
    <property type="entry name" value="HTH_LUXR"/>
    <property type="match status" value="1"/>
</dbReference>
<dbReference type="GO" id="GO:0003677">
    <property type="term" value="F:DNA binding"/>
    <property type="evidence" value="ECO:0007669"/>
    <property type="project" value="InterPro"/>
</dbReference>
<reference evidence="2 3" key="1">
    <citation type="submission" date="2015-03" db="EMBL/GenBank/DDBJ databases">
        <authorList>
            <person name="Murphy D."/>
        </authorList>
    </citation>
    <scope>NUCLEOTIDE SEQUENCE [LARGE SCALE GENOMIC DNA]</scope>
    <source>
        <strain evidence="2 3">OL-4</strain>
    </source>
</reference>
<protein>
    <submittedName>
        <fullName evidence="2">Transcription regulator LuxR, C-terminal</fullName>
    </submittedName>
</protein>
<keyword evidence="3" id="KW-1185">Reference proteome</keyword>
<dbReference type="STRING" id="690567.610"/>
<evidence type="ECO:0000259" key="1">
    <source>
        <dbReference type="SMART" id="SM00421"/>
    </source>
</evidence>
<evidence type="ECO:0000313" key="3">
    <source>
        <dbReference type="Proteomes" id="UP000045545"/>
    </source>
</evidence>
<dbReference type="Proteomes" id="UP000045545">
    <property type="component" value="Unassembled WGS sequence"/>
</dbReference>
<dbReference type="AlphaFoldDB" id="A0A0E3W2Q8"/>
<proteinExistence type="predicted"/>